<gene>
    <name evidence="1" type="ORF">C900_03845</name>
</gene>
<name>L8JMU8_9BACT</name>
<dbReference type="Proteomes" id="UP000011135">
    <property type="component" value="Unassembled WGS sequence"/>
</dbReference>
<sequence length="41" mass="4772">MSFPSFKKIDQDVRFLSEFKIFNKPATNSIDQLTLLVHITT</sequence>
<accession>L8JMU8</accession>
<evidence type="ECO:0000313" key="1">
    <source>
        <dbReference type="EMBL" id="ELR70160.1"/>
    </source>
</evidence>
<evidence type="ECO:0000313" key="2">
    <source>
        <dbReference type="Proteomes" id="UP000011135"/>
    </source>
</evidence>
<protein>
    <submittedName>
        <fullName evidence="1">Uncharacterized protein</fullName>
    </submittedName>
</protein>
<dbReference type="AlphaFoldDB" id="L8JMU8"/>
<organism evidence="1 2">
    <name type="scientific">Fulvivirga imtechensis AK7</name>
    <dbReference type="NCBI Taxonomy" id="1237149"/>
    <lineage>
        <taxon>Bacteria</taxon>
        <taxon>Pseudomonadati</taxon>
        <taxon>Bacteroidota</taxon>
        <taxon>Cytophagia</taxon>
        <taxon>Cytophagales</taxon>
        <taxon>Fulvivirgaceae</taxon>
        <taxon>Fulvivirga</taxon>
    </lineage>
</organism>
<reference evidence="1 2" key="1">
    <citation type="submission" date="2012-12" db="EMBL/GenBank/DDBJ databases">
        <title>Genome assembly of Fulvivirga imtechensis AK7.</title>
        <authorList>
            <person name="Nupur N."/>
            <person name="Khatri I."/>
            <person name="Kumar R."/>
            <person name="Subramanian S."/>
            <person name="Pinnaka A."/>
        </authorList>
    </citation>
    <scope>NUCLEOTIDE SEQUENCE [LARGE SCALE GENOMIC DNA]</scope>
    <source>
        <strain evidence="1 2">AK7</strain>
    </source>
</reference>
<keyword evidence="2" id="KW-1185">Reference proteome</keyword>
<proteinExistence type="predicted"/>
<dbReference type="EMBL" id="AMZN01000055">
    <property type="protein sequence ID" value="ELR70160.1"/>
    <property type="molecule type" value="Genomic_DNA"/>
</dbReference>
<dbReference type="STRING" id="1237149.C900_03845"/>
<comment type="caution">
    <text evidence="1">The sequence shown here is derived from an EMBL/GenBank/DDBJ whole genome shotgun (WGS) entry which is preliminary data.</text>
</comment>